<dbReference type="SUPFAM" id="SSF52113">
    <property type="entry name" value="BRCT domain"/>
    <property type="match status" value="1"/>
</dbReference>
<comment type="caution">
    <text evidence="17">The sequence shown here is derived from an EMBL/GenBank/DDBJ whole genome shotgun (WGS) entry which is preliminary data.</text>
</comment>
<dbReference type="InterPro" id="IPR032451">
    <property type="entry name" value="SMARCC_C"/>
</dbReference>
<evidence type="ECO:0000256" key="2">
    <source>
        <dbReference type="ARBA" id="ARBA00022771"/>
    </source>
</evidence>
<dbReference type="Pfam" id="PF00569">
    <property type="entry name" value="ZZ"/>
    <property type="match status" value="1"/>
</dbReference>
<evidence type="ECO:0000313" key="18">
    <source>
        <dbReference type="Proteomes" id="UP000717515"/>
    </source>
</evidence>
<feature type="domain" description="SANT" evidence="15">
    <location>
        <begin position="703"/>
        <end position="754"/>
    </location>
</feature>
<feature type="compositionally biased region" description="Polar residues" evidence="10">
    <location>
        <begin position="391"/>
        <end position="406"/>
    </location>
</feature>
<dbReference type="Pfam" id="PF04433">
    <property type="entry name" value="SWIRM"/>
    <property type="match status" value="1"/>
</dbReference>
<dbReference type="InterPro" id="IPR036420">
    <property type="entry name" value="BRCT_dom_sf"/>
</dbReference>
<feature type="domain" description="BRCT" evidence="13">
    <location>
        <begin position="165"/>
        <end position="244"/>
    </location>
</feature>
<dbReference type="SUPFAM" id="SSF46689">
    <property type="entry name" value="Homeodomain-like"/>
    <property type="match status" value="2"/>
</dbReference>
<feature type="domain" description="Myb-like" evidence="11">
    <location>
        <begin position="707"/>
        <end position="750"/>
    </location>
</feature>
<dbReference type="InterPro" id="IPR001357">
    <property type="entry name" value="BRCT_dom"/>
</dbReference>
<feature type="region of interest" description="Disordered" evidence="10">
    <location>
        <begin position="846"/>
        <end position="888"/>
    </location>
</feature>
<dbReference type="InterPro" id="IPR017884">
    <property type="entry name" value="SANT_dom"/>
</dbReference>
<keyword evidence="3" id="KW-0862">Zinc</keyword>
<keyword evidence="1" id="KW-0479">Metal-binding</keyword>
<dbReference type="AlphaFoldDB" id="A0A9P8CV16"/>
<feature type="domain" description="ZZ-type" evidence="12">
    <location>
        <begin position="648"/>
        <end position="702"/>
    </location>
</feature>
<protein>
    <submittedName>
        <fullName evidence="17">Uncharacterized protein</fullName>
    </submittedName>
</protein>
<evidence type="ECO:0000313" key="17">
    <source>
        <dbReference type="EMBL" id="KAG9320482.1"/>
    </source>
</evidence>
<dbReference type="SUPFAM" id="SSF57850">
    <property type="entry name" value="RING/U-box"/>
    <property type="match status" value="1"/>
</dbReference>
<dbReference type="GO" id="GO:0045893">
    <property type="term" value="P:positive regulation of DNA-templated transcription"/>
    <property type="evidence" value="ECO:0007669"/>
    <property type="project" value="TreeGrafter"/>
</dbReference>
<evidence type="ECO:0000259" key="11">
    <source>
        <dbReference type="PROSITE" id="PS50090"/>
    </source>
</evidence>
<dbReference type="PROSITE" id="PS50135">
    <property type="entry name" value="ZF_ZZ_2"/>
    <property type="match status" value="1"/>
</dbReference>
<evidence type="ECO:0000256" key="4">
    <source>
        <dbReference type="ARBA" id="ARBA00023015"/>
    </source>
</evidence>
<name>A0A9P8CV16_MORAP</name>
<dbReference type="CDD" id="cd00167">
    <property type="entry name" value="SANT"/>
    <property type="match status" value="1"/>
</dbReference>
<dbReference type="PANTHER" id="PTHR12802:SF41">
    <property type="entry name" value="BRAHMA ASSOCIATED PROTEIN 155 KDA"/>
    <property type="match status" value="1"/>
</dbReference>
<dbReference type="SMART" id="SM00717">
    <property type="entry name" value="SANT"/>
    <property type="match status" value="1"/>
</dbReference>
<dbReference type="Gene3D" id="1.10.10.10">
    <property type="entry name" value="Winged helix-like DNA-binding domain superfamily/Winged helix DNA-binding domain"/>
    <property type="match status" value="1"/>
</dbReference>
<dbReference type="InterPro" id="IPR041984">
    <property type="entry name" value="Rsc8/Ssr1/Ssr2_ZZ"/>
</dbReference>
<dbReference type="PROSITE" id="PS51293">
    <property type="entry name" value="SANT"/>
    <property type="match status" value="1"/>
</dbReference>
<dbReference type="Pfam" id="PF16496">
    <property type="entry name" value="SWIRM-assoc_2"/>
    <property type="match status" value="1"/>
</dbReference>
<evidence type="ECO:0000259" key="12">
    <source>
        <dbReference type="PROSITE" id="PS50135"/>
    </source>
</evidence>
<dbReference type="Gene3D" id="1.10.10.60">
    <property type="entry name" value="Homeodomain-like"/>
    <property type="match status" value="1"/>
</dbReference>
<dbReference type="EMBL" id="JAIFTL010000286">
    <property type="protein sequence ID" value="KAG9320482.1"/>
    <property type="molecule type" value="Genomic_DNA"/>
</dbReference>
<dbReference type="GO" id="GO:0008270">
    <property type="term" value="F:zinc ion binding"/>
    <property type="evidence" value="ECO:0007669"/>
    <property type="project" value="UniProtKB-KW"/>
</dbReference>
<dbReference type="InterPro" id="IPR000433">
    <property type="entry name" value="Znf_ZZ"/>
</dbReference>
<dbReference type="Gene3D" id="3.40.50.10190">
    <property type="entry name" value="BRCT domain"/>
    <property type="match status" value="1"/>
</dbReference>
<feature type="coiled-coil region" evidence="9">
    <location>
        <begin position="943"/>
        <end position="970"/>
    </location>
</feature>
<evidence type="ECO:0000256" key="6">
    <source>
        <dbReference type="ARBA" id="ARBA00023163"/>
    </source>
</evidence>
<dbReference type="FunFam" id="1.10.10.10:FF:000020">
    <property type="entry name" value="SWI/SNF complex subunit SMARCC2 isoform c"/>
    <property type="match status" value="1"/>
</dbReference>
<dbReference type="CDD" id="cd02336">
    <property type="entry name" value="ZZ_RSC8"/>
    <property type="match status" value="1"/>
</dbReference>
<evidence type="ECO:0000259" key="14">
    <source>
        <dbReference type="PROSITE" id="PS50934"/>
    </source>
</evidence>
<evidence type="ECO:0000256" key="8">
    <source>
        <dbReference type="PROSITE-ProRule" id="PRU00228"/>
    </source>
</evidence>
<dbReference type="GO" id="GO:0042393">
    <property type="term" value="F:histone binding"/>
    <property type="evidence" value="ECO:0007669"/>
    <property type="project" value="TreeGrafter"/>
</dbReference>
<dbReference type="InterPro" id="IPR049898">
    <property type="entry name" value="MARR_BRCT_CHROMO"/>
</dbReference>
<dbReference type="PROSITE" id="PS50172">
    <property type="entry name" value="BRCT"/>
    <property type="match status" value="1"/>
</dbReference>
<keyword evidence="9" id="KW-0175">Coiled coil</keyword>
<proteinExistence type="predicted"/>
<dbReference type="GO" id="GO:0003677">
    <property type="term" value="F:DNA binding"/>
    <property type="evidence" value="ECO:0007669"/>
    <property type="project" value="UniProtKB-KW"/>
</dbReference>
<dbReference type="InterPro" id="IPR007526">
    <property type="entry name" value="SWIRM"/>
</dbReference>
<dbReference type="Proteomes" id="UP000717515">
    <property type="component" value="Unassembled WGS sequence"/>
</dbReference>
<evidence type="ECO:0000259" key="16">
    <source>
        <dbReference type="PROSITE" id="PS52032"/>
    </source>
</evidence>
<dbReference type="SMART" id="SM00291">
    <property type="entry name" value="ZnF_ZZ"/>
    <property type="match status" value="1"/>
</dbReference>
<feature type="region of interest" description="Disordered" evidence="10">
    <location>
        <begin position="291"/>
        <end position="455"/>
    </location>
</feature>
<dbReference type="FunFam" id="1.10.10.60:FF:000014">
    <property type="entry name" value="SWI/SNF complex subunit SMARCC2 isoform C"/>
    <property type="match status" value="1"/>
</dbReference>
<feature type="compositionally biased region" description="Basic and acidic residues" evidence="10">
    <location>
        <begin position="320"/>
        <end position="332"/>
    </location>
</feature>
<evidence type="ECO:0000256" key="10">
    <source>
        <dbReference type="SAM" id="MobiDB-lite"/>
    </source>
</evidence>
<feature type="compositionally biased region" description="Basic and acidic residues" evidence="10">
    <location>
        <begin position="859"/>
        <end position="876"/>
    </location>
</feature>
<accession>A0A9P8CV16</accession>
<dbReference type="PROSITE" id="PS52032">
    <property type="entry name" value="MARR_BRCT_CHROMO"/>
    <property type="match status" value="1"/>
</dbReference>
<evidence type="ECO:0000256" key="1">
    <source>
        <dbReference type="ARBA" id="ARBA00022723"/>
    </source>
</evidence>
<keyword evidence="6" id="KW-0804">Transcription</keyword>
<evidence type="ECO:0000256" key="3">
    <source>
        <dbReference type="ARBA" id="ARBA00022833"/>
    </source>
</evidence>
<reference evidence="17" key="1">
    <citation type="submission" date="2021-07" db="EMBL/GenBank/DDBJ databases">
        <title>Draft genome of Mortierella alpina, strain LL118, isolated from an aspen leaf litter sample.</title>
        <authorList>
            <person name="Yang S."/>
            <person name="Vinatzer B.A."/>
        </authorList>
    </citation>
    <scope>NUCLEOTIDE SEQUENCE</scope>
    <source>
        <strain evidence="17">LL118</strain>
    </source>
</reference>
<feature type="domain" description="SWIRM" evidence="14">
    <location>
        <begin position="475"/>
        <end position="572"/>
    </location>
</feature>
<keyword evidence="2 8" id="KW-0863">Zinc-finger</keyword>
<organism evidence="17 18">
    <name type="scientific">Mortierella alpina</name>
    <name type="common">Oleaginous fungus</name>
    <name type="synonym">Mortierella renispora</name>
    <dbReference type="NCBI Taxonomy" id="64518"/>
    <lineage>
        <taxon>Eukaryota</taxon>
        <taxon>Fungi</taxon>
        <taxon>Fungi incertae sedis</taxon>
        <taxon>Mucoromycota</taxon>
        <taxon>Mortierellomycotina</taxon>
        <taxon>Mortierellomycetes</taxon>
        <taxon>Mortierellales</taxon>
        <taxon>Mortierellaceae</taxon>
        <taxon>Mortierella</taxon>
    </lineage>
</organism>
<keyword evidence="4" id="KW-0805">Transcription regulation</keyword>
<dbReference type="Pfam" id="PF16495">
    <property type="entry name" value="SWIRM-assoc_1"/>
    <property type="match status" value="1"/>
</dbReference>
<feature type="coiled-coil region" evidence="9">
    <location>
        <begin position="798"/>
        <end position="825"/>
    </location>
</feature>
<dbReference type="PROSITE" id="PS50090">
    <property type="entry name" value="MYB_LIKE"/>
    <property type="match status" value="1"/>
</dbReference>
<feature type="compositionally biased region" description="Polar residues" evidence="10">
    <location>
        <begin position="297"/>
        <end position="313"/>
    </location>
</feature>
<gene>
    <name evidence="17" type="ORF">KVV02_002339</name>
</gene>
<evidence type="ECO:0000256" key="5">
    <source>
        <dbReference type="ARBA" id="ARBA00023125"/>
    </source>
</evidence>
<dbReference type="InterPro" id="IPR036388">
    <property type="entry name" value="WH-like_DNA-bd_sf"/>
</dbReference>
<keyword evidence="7" id="KW-0539">Nucleus</keyword>
<dbReference type="InterPro" id="IPR001005">
    <property type="entry name" value="SANT/Myb"/>
</dbReference>
<keyword evidence="5" id="KW-0238">DNA-binding</keyword>
<evidence type="ECO:0000256" key="9">
    <source>
        <dbReference type="SAM" id="Coils"/>
    </source>
</evidence>
<dbReference type="InterPro" id="IPR009057">
    <property type="entry name" value="Homeodomain-like_sf"/>
</dbReference>
<evidence type="ECO:0000259" key="15">
    <source>
        <dbReference type="PROSITE" id="PS51293"/>
    </source>
</evidence>
<dbReference type="Pfam" id="PF00249">
    <property type="entry name" value="Myb_DNA-binding"/>
    <property type="match status" value="1"/>
</dbReference>
<evidence type="ECO:0000256" key="7">
    <source>
        <dbReference type="ARBA" id="ARBA00023242"/>
    </source>
</evidence>
<dbReference type="PANTHER" id="PTHR12802">
    <property type="entry name" value="SWI/SNF COMPLEX-RELATED"/>
    <property type="match status" value="1"/>
</dbReference>
<dbReference type="PROSITE" id="PS50934">
    <property type="entry name" value="SWIRM"/>
    <property type="match status" value="1"/>
</dbReference>
<dbReference type="InterPro" id="IPR032450">
    <property type="entry name" value="SMARCC_N"/>
</dbReference>
<dbReference type="GO" id="GO:0016514">
    <property type="term" value="C:SWI/SNF complex"/>
    <property type="evidence" value="ECO:0007669"/>
    <property type="project" value="TreeGrafter"/>
</dbReference>
<evidence type="ECO:0000259" key="13">
    <source>
        <dbReference type="PROSITE" id="PS50172"/>
    </source>
</evidence>
<feature type="domain" description="Chromo" evidence="16">
    <location>
        <begin position="27"/>
        <end position="314"/>
    </location>
</feature>
<sequence length="1052" mass="116002">MTSQNLPSSSAFVHQSVRTLFSPQPSTMTARRKSGGSDAKFYEAADTVAQFDRIKDDLVRDLQKSQGSDVAITAKELAQFAYALQQFQEDVLGTNNAHLLASPPARIPAKIFRCDTITTSSPIYKAFKAAYEYRLSQGWRRWDLSSTARKSQNLELLIHIRQELVSQGLIKNPAVVFDSSIGAEELEKLEAAVERLGGSVATNIAKATHVIHHSSEEPDSPEGEEWLRTLEKKGGKVLVHYWYYPDSYDEWLPETSSEFMDPEPVPEHTGAWNISARWIRDSEKYNEWMNEEDYEPSSDQASDLDSTMGSPAPSSHRFGGKRDIGDKSESHSKRMKRSSSSTPMDAYPDHPGLQVVSLEENAPRGRGSKKNEYEPIGGELANIPVIPPTSPSAGTLAATQDPTGSNAMDVDAQEDSAESKAIMAPGSENETKDSSTAEQVPGKEGTEAETEEIDTERLRLEEEAGRFLSQQTQEVIIPSYAAWFSLSKVHELEQKSLPEFFNMKNRSKTPTVYKDYRDFMINSYRLNPGEYLTVTACRRNLAGDVCAIIRVHAFLEQWGLINYQVDPDTRPSSVGPSFTGHFRVTADTPKGLQPFQPRPAAPAIAKSNADHKAAKAVKVDTNLELRRNIYESGSQPTLKDGEENAEKKVRFSCFTCGTDCTKSRYHSTKTKNFELCANCYLEGRFPSTMASGDFIRFQTQNYNTEEPWTDQETLLMLEGLELYDEDWNLVAEHVGTRGREQCILHFLQLPIEDPYLGGMTEGDLGPLRYHKAPFSETDNPVMSVVAFLASVVNPGVAAAAAQSALKELALAKKKAQAAIDKATEGSEDQAGADTDKEGDASVEIVKEASDSAESMDVDATDRTKVEDVDAEPKDEIVSDPLAASAEDSLEDTDIAGIPRSTLERAAAAALGSAAAKAKTLADYEEREIQRLVTVVVEMQLKKLQLKQQQFEELEAILDAEKNELIKSREQLYLSRLEMKKSIMAMQEKATLAKQSGNLQVFANVTVPPGGVGGTGMAFQNDVTVRQQQELGAGLGPLSREENKEGVVLLPLL</sequence>